<proteinExistence type="predicted"/>
<gene>
    <name evidence="4" type="primary">LOC107219545</name>
</gene>
<evidence type="ECO:0000256" key="1">
    <source>
        <dbReference type="SAM" id="Coils"/>
    </source>
</evidence>
<feature type="coiled-coil region" evidence="1">
    <location>
        <begin position="93"/>
        <end position="134"/>
    </location>
</feature>
<dbReference type="RefSeq" id="XP_046599060.1">
    <property type="nucleotide sequence ID" value="XM_046743104.1"/>
</dbReference>
<evidence type="ECO:0000256" key="2">
    <source>
        <dbReference type="SAM" id="MobiDB-lite"/>
    </source>
</evidence>
<keyword evidence="1" id="KW-0175">Coiled coil</keyword>
<feature type="compositionally biased region" description="Polar residues" evidence="2">
    <location>
        <begin position="35"/>
        <end position="54"/>
    </location>
</feature>
<accession>A0ABM3GFL7</accession>
<sequence length="919" mass="104250">MGIFRGLMRRFAGHQKTGGIDYPGKQGREVAPIKPTNSEDASSQSNPGDQTPRSRVSALPTFTGLRRGLGKNGLSSSVPTTKAKPGVSTVLQKRQLENQFATKRQKYTFLRKELSDKQKQALDLYEEVSELRDKVIAAGLKDPGRIEKVQLKNDALRETSSFWDGESGERLLYHCTLTSLVANDFAATFEEKLNDLACLSGDVCREALNKRTDMIGLLAEFRTGNSAKVDPEMAKQLESHEIEEVGELQKRLEEATSRQRDMIGELVKKTLELLANSGEGLVRELREKLSSAVKKLDDEREKVAQIKERKSAVEAQLQKARTKIRELESHANSNEAKIQQLQGSIKSLDNQVKQKEAALEARTKDMHKAIKNSESLVAKTEKQRDSLESRVNELKKKIDQKEAESSETIKRLSKQLEDTEKELTVEKEARSRAEEKIFELTERCTKLEEKSQQLCDLAENTKDFTVKPVNGIHTENELQLWNELQDTRTALAAQEDKLLQIQREKEDIIAVLQQAANQEDPASVKDKLAAELVTKSEELQKANSERTEIQKRLKIALEKSENVERQLSELQGRLHTQSKEAGKSGWAAHTVELHQQLSDLRSTLAEVQRCNEELETKLIRKQLEVEQRDRIMREQSKVLKVRDELIGILKGQGKNGSENGAQEHQNQLDPETINCLVNKQIAAKAEDLQALYTSLESKQKQLTRLEKMVRQMEDENDRSQATRTKLEKEVAQLRLELHERNRDRRYVDPRITRSPNSRSSSPIPVLPRLPGPRPIRSRNPSPRAKSASGGEKLARSNPCGESPSVQKLNDIIRALEIERARGPHRIPRRVSRSLRGSPVRNSTEIREDLYNWLMQPSASDDKRSAQTNSKHEFVKHSRALLNGELSRRNTGYEIGSSIWIEQDTPTRTSPLIRVRQYTA</sequence>
<name>A0ABM3GFL7_NEOLC</name>
<feature type="coiled-coil region" evidence="1">
    <location>
        <begin position="282"/>
        <end position="450"/>
    </location>
</feature>
<feature type="region of interest" description="Disordered" evidence="2">
    <location>
        <begin position="15"/>
        <end position="87"/>
    </location>
</feature>
<dbReference type="GeneID" id="107219545"/>
<dbReference type="Gene3D" id="1.20.5.340">
    <property type="match status" value="1"/>
</dbReference>
<evidence type="ECO:0000313" key="4">
    <source>
        <dbReference type="RefSeq" id="XP_046599060.1"/>
    </source>
</evidence>
<feature type="coiled-coil region" evidence="1">
    <location>
        <begin position="484"/>
        <end position="624"/>
    </location>
</feature>
<organism evidence="3 4">
    <name type="scientific">Neodiprion lecontei</name>
    <name type="common">Redheaded pine sawfly</name>
    <dbReference type="NCBI Taxonomy" id="441921"/>
    <lineage>
        <taxon>Eukaryota</taxon>
        <taxon>Metazoa</taxon>
        <taxon>Ecdysozoa</taxon>
        <taxon>Arthropoda</taxon>
        <taxon>Hexapoda</taxon>
        <taxon>Insecta</taxon>
        <taxon>Pterygota</taxon>
        <taxon>Neoptera</taxon>
        <taxon>Endopterygota</taxon>
        <taxon>Hymenoptera</taxon>
        <taxon>Tenthredinoidea</taxon>
        <taxon>Diprionidae</taxon>
        <taxon>Diprioninae</taxon>
        <taxon>Neodiprion</taxon>
    </lineage>
</organism>
<feature type="compositionally biased region" description="Low complexity" evidence="2">
    <location>
        <begin position="752"/>
        <end position="763"/>
    </location>
</feature>
<dbReference type="PANTHER" id="PTHR19327:SF0">
    <property type="entry name" value="GOLGIN SUBFAMILY A MEMBER 4"/>
    <property type="match status" value="1"/>
</dbReference>
<feature type="compositionally biased region" description="Pro residues" evidence="2">
    <location>
        <begin position="764"/>
        <end position="773"/>
    </location>
</feature>
<keyword evidence="3" id="KW-1185">Reference proteome</keyword>
<evidence type="ECO:0000313" key="3">
    <source>
        <dbReference type="Proteomes" id="UP000829291"/>
    </source>
</evidence>
<feature type="coiled-coil region" evidence="1">
    <location>
        <begin position="678"/>
        <end position="743"/>
    </location>
</feature>
<reference evidence="4" key="1">
    <citation type="submission" date="2025-08" db="UniProtKB">
        <authorList>
            <consortium name="RefSeq"/>
        </authorList>
    </citation>
    <scope>IDENTIFICATION</scope>
    <source>
        <tissue evidence="4">Thorax and Abdomen</tissue>
    </source>
</reference>
<dbReference type="Proteomes" id="UP000829291">
    <property type="component" value="Chromosome 6"/>
</dbReference>
<feature type="region of interest" description="Disordered" evidence="2">
    <location>
        <begin position="744"/>
        <end position="804"/>
    </location>
</feature>
<protein>
    <submittedName>
        <fullName evidence="4">Leucine-rich repeat-containing protein DDB_G0290503</fullName>
    </submittedName>
</protein>
<dbReference type="PANTHER" id="PTHR19327">
    <property type="entry name" value="GOLGIN"/>
    <property type="match status" value="1"/>
</dbReference>